<reference evidence="2 3" key="1">
    <citation type="submission" date="2024-06" db="EMBL/GenBank/DDBJ databases">
        <title>The Natural Products Discovery Center: Release of the First 8490 Sequenced Strains for Exploring Actinobacteria Biosynthetic Diversity.</title>
        <authorList>
            <person name="Kalkreuter E."/>
            <person name="Kautsar S.A."/>
            <person name="Yang D."/>
            <person name="Bader C.D."/>
            <person name="Teijaro C.N."/>
            <person name="Fluegel L."/>
            <person name="Davis C.M."/>
            <person name="Simpson J.R."/>
            <person name="Lauterbach L."/>
            <person name="Steele A.D."/>
            <person name="Gui C."/>
            <person name="Meng S."/>
            <person name="Li G."/>
            <person name="Viehrig K."/>
            <person name="Ye F."/>
            <person name="Su P."/>
            <person name="Kiefer A.F."/>
            <person name="Nichols A."/>
            <person name="Cepeda A.J."/>
            <person name="Yan W."/>
            <person name="Fan B."/>
            <person name="Jiang Y."/>
            <person name="Adhikari A."/>
            <person name="Zheng C.-J."/>
            <person name="Schuster L."/>
            <person name="Cowan T.M."/>
            <person name="Smanski M.J."/>
            <person name="Chevrette M.G."/>
            <person name="De Carvalho L.P.S."/>
            <person name="Shen B."/>
        </authorList>
    </citation>
    <scope>NUCLEOTIDE SEQUENCE [LARGE SCALE GENOMIC DNA]</scope>
    <source>
        <strain evidence="2 3">NPDC049574</strain>
    </source>
</reference>
<protein>
    <submittedName>
        <fullName evidence="2">DUF1275 family protein</fullName>
    </submittedName>
</protein>
<dbReference type="EMBL" id="JBFARM010000006">
    <property type="protein sequence ID" value="MEV4287831.1"/>
    <property type="molecule type" value="Genomic_DNA"/>
</dbReference>
<dbReference type="InterPro" id="IPR010699">
    <property type="entry name" value="DUF1275"/>
</dbReference>
<dbReference type="PANTHER" id="PTHR37314:SF4">
    <property type="entry name" value="UPF0700 TRANSMEMBRANE PROTEIN YOAK"/>
    <property type="match status" value="1"/>
</dbReference>
<organism evidence="2 3">
    <name type="scientific">Nonomuraea bangladeshensis</name>
    <dbReference type="NCBI Taxonomy" id="404385"/>
    <lineage>
        <taxon>Bacteria</taxon>
        <taxon>Bacillati</taxon>
        <taxon>Actinomycetota</taxon>
        <taxon>Actinomycetes</taxon>
        <taxon>Streptosporangiales</taxon>
        <taxon>Streptosporangiaceae</taxon>
        <taxon>Nonomuraea</taxon>
    </lineage>
</organism>
<dbReference type="Pfam" id="PF06912">
    <property type="entry name" value="DUF1275"/>
    <property type="match status" value="1"/>
</dbReference>
<evidence type="ECO:0000256" key="1">
    <source>
        <dbReference type="SAM" id="Phobius"/>
    </source>
</evidence>
<dbReference type="Proteomes" id="UP001552427">
    <property type="component" value="Unassembled WGS sequence"/>
</dbReference>
<accession>A0ABV3H5N9</accession>
<keyword evidence="1" id="KW-0812">Transmembrane</keyword>
<keyword evidence="3" id="KW-1185">Reference proteome</keyword>
<evidence type="ECO:0000313" key="2">
    <source>
        <dbReference type="EMBL" id="MEV4287831.1"/>
    </source>
</evidence>
<dbReference type="RefSeq" id="WP_364451898.1">
    <property type="nucleotide sequence ID" value="NZ_JBFARM010000006.1"/>
</dbReference>
<feature type="transmembrane region" description="Helical" evidence="1">
    <location>
        <begin position="89"/>
        <end position="110"/>
    </location>
</feature>
<gene>
    <name evidence="2" type="ORF">AB0K40_20170</name>
</gene>
<name>A0ABV3H5N9_9ACTN</name>
<keyword evidence="1" id="KW-1133">Transmembrane helix</keyword>
<feature type="transmembrane region" description="Helical" evidence="1">
    <location>
        <begin position="177"/>
        <end position="197"/>
    </location>
</feature>
<keyword evidence="1" id="KW-0472">Membrane</keyword>
<feature type="transmembrane region" description="Helical" evidence="1">
    <location>
        <begin position="45"/>
        <end position="68"/>
    </location>
</feature>
<dbReference type="PANTHER" id="PTHR37314">
    <property type="entry name" value="SLR0142 PROTEIN"/>
    <property type="match status" value="1"/>
</dbReference>
<proteinExistence type="predicted"/>
<comment type="caution">
    <text evidence="2">The sequence shown here is derived from an EMBL/GenBank/DDBJ whole genome shotgun (WGS) entry which is preliminary data.</text>
</comment>
<sequence>MLAVTLTVGTGALDVAGFARLGGVFSSVMTGNLVVCGFAIGTAAFAQLLTGVTAIGGYVAGVLGGTRITSRFRSRREAAAGAGWRCPRGVIAALAAELAVLAVFAAGWVAAGPRPAAVPLHGLLALAAVAMGLQSAAMRGLGGGHPVSTTYLTGTLTGVVAALITVGRPQGARLRDLTVLTAVPVGAAGGALVLAYAPVVLPAIPLATVLTAVTVATLLH</sequence>
<evidence type="ECO:0000313" key="3">
    <source>
        <dbReference type="Proteomes" id="UP001552427"/>
    </source>
</evidence>